<dbReference type="Proteomes" id="UP001595685">
    <property type="component" value="Unassembled WGS sequence"/>
</dbReference>
<evidence type="ECO:0000256" key="4">
    <source>
        <dbReference type="ARBA" id="ARBA00022840"/>
    </source>
</evidence>
<dbReference type="Gene3D" id="3.40.50.300">
    <property type="entry name" value="P-loop containing nucleotide triphosphate hydrolases"/>
    <property type="match status" value="2"/>
</dbReference>
<keyword evidence="3 8" id="KW-0347">Helicase</keyword>
<gene>
    <name evidence="8" type="primary">hrpA</name>
    <name evidence="8" type="ORF">ACFOLH_11910</name>
</gene>
<proteinExistence type="predicted"/>
<comment type="caution">
    <text evidence="8">The sequence shown here is derived from an EMBL/GenBank/DDBJ whole genome shotgun (WGS) entry which is preliminary data.</text>
</comment>
<dbReference type="InterPro" id="IPR010222">
    <property type="entry name" value="RNA_helicase_HrpA"/>
</dbReference>
<dbReference type="NCBIfam" id="NF008348">
    <property type="entry name" value="PRK11131.1"/>
    <property type="match status" value="1"/>
</dbReference>
<evidence type="ECO:0000313" key="9">
    <source>
        <dbReference type="Proteomes" id="UP001595685"/>
    </source>
</evidence>
<protein>
    <submittedName>
        <fullName evidence="8">ATP-dependent RNA helicase HrpA</fullName>
        <ecNumber evidence="8">3.6.4.13</ecNumber>
    </submittedName>
</protein>
<feature type="domain" description="Helicase C-terminal" evidence="7">
    <location>
        <begin position="286"/>
        <end position="456"/>
    </location>
</feature>
<organism evidence="8 9">
    <name type="scientific">Aquipuribacter hungaricus</name>
    <dbReference type="NCBI Taxonomy" id="545624"/>
    <lineage>
        <taxon>Bacteria</taxon>
        <taxon>Bacillati</taxon>
        <taxon>Actinomycetota</taxon>
        <taxon>Actinomycetes</taxon>
        <taxon>Micrococcales</taxon>
        <taxon>Intrasporangiaceae</taxon>
        <taxon>Aquipuribacter</taxon>
    </lineage>
</organism>
<dbReference type="GO" id="GO:0016787">
    <property type="term" value="F:hydrolase activity"/>
    <property type="evidence" value="ECO:0007669"/>
    <property type="project" value="UniProtKB-KW"/>
</dbReference>
<feature type="compositionally biased region" description="Basic and acidic residues" evidence="5">
    <location>
        <begin position="49"/>
        <end position="65"/>
    </location>
</feature>
<dbReference type="Pfam" id="PF00270">
    <property type="entry name" value="DEAD"/>
    <property type="match status" value="1"/>
</dbReference>
<keyword evidence="4" id="KW-0067">ATP-binding</keyword>
<dbReference type="PANTHER" id="PTHR18934:SF99">
    <property type="entry name" value="ATP-DEPENDENT RNA HELICASE DHX37-RELATED"/>
    <property type="match status" value="1"/>
</dbReference>
<evidence type="ECO:0000256" key="3">
    <source>
        <dbReference type="ARBA" id="ARBA00022806"/>
    </source>
</evidence>
<dbReference type="Pfam" id="PF07717">
    <property type="entry name" value="OB_NTP_bind"/>
    <property type="match status" value="1"/>
</dbReference>
<dbReference type="InterPro" id="IPR014001">
    <property type="entry name" value="Helicase_ATP-bd"/>
</dbReference>
<keyword evidence="2 8" id="KW-0378">Hydrolase</keyword>
<sequence length="1364" mass="148894">MTGDRPRRAPRAESSRTDNSRTDGRRTDTPRSESSRTDSPGTGGTGRPNRPDRPRRGEHQAQRQVERLAAARATLPPLRYPEELPVTGRREELVRLIRENQVVVVAGATGSGKTTQLPKLALEAGRGTTGLIGHTQPRRIAARSVAERIAEEVGTPLGEHVGFAVRFTDSTGPSTLLKVMTDGILLAEIQRDPMLRRYDTIIVDEAHERSLNVDVLLGYLHRLLPQRPDLHLVITSATIDPQRFADHFGGAPVVEVSGRTYPVDIRYRPYSGDEADPADDRDEPQAIVDAVTELLTEGDGDVLVFCSGEREIREACDALTRELSGAVLGLEVLPLFARLSAADQHRIFAPHTGTRVVVSTNVAETSLTVPGIRYVVDTGLARISRYSLRTKVQRLPIEPVSQASATQRAGRSGRLAPGIAVRLYGEADHDSRPEFTEPEVRRTNLASVLLQLTSLGIDDVEELDWLDPPDPRQVKDGLALLEELGAVDEQLEQDERGRVTRSRRLTATGRTLARLPVDPRLGRMLLEADRLGCLDEVRAVVAGLSIIDVRQRPADDEARAELAHRRFRVDGSDLLTRLAMWRYLRSRRDELSSSAFRRMCLAEHLHHARVREWFDLDGQLRQVCKEAGLGPNGALREEDEPRRGADAAAFAEFEASVAETVHRAMLPGLLSHIGFREGDATDYLGARGARFSVAPGSVLPRPRPAGTAGAGRAKNAGPRWVMATELVETARLFARDCAVIDPDWVEPVAGHLVRRTYSEPRWNAGRGQVEATEKVTLYGIPLVAARTVGYARVDPGLARELFVRHALVERDWESRHAFLAANESLMAEVRQIEERTRRRDVVVDDTAVYAFYDARVPADVVSARHFDAWWKQARHETPDLLTMTRADVMTGSGGGPAVEQFPDTLEVPHLEGTVALALSYVFSPGAPDDGVTVTVPEQVLAAVDADAIGWLVPGLREELVTALVRSLPKALRRSFAPAPDHAALVLRQVSPDGAAPRGAVVDVVARALTGLGGPVVSAGDLDPASLPSHLRPHVRVVDAGGTVLAEGADVEELRRRLSTRAQDSLTRATSSMERRGLTVAPAEPLPEVVERRLAGHEVRGWPAFVDEGTTLGVRVMSARADAVVAHDRGVRRAVVLGLRSPIAAITKGLDVPTRLALSWTPYPDVLATLEDCLATAVTALVRRHRPDGTWGVRDAAAVDALRELVRADVHPVTEDVVRTVARVLSAAHGVRDRVSRLRQPALAETVADVRAQVDWLVGPGFVLATGVDRLPHVLRYLAAVERRLDAAEAGPQRDLQLLDRVLPAYDAYLDVVDALPAGAPVPAALLDVRWMVEELRVSVFAQQLGTAHPVSEKRVRTALAPWTG</sequence>
<keyword evidence="1" id="KW-0547">Nucleotide-binding</keyword>
<name>A0ABV7WJH9_9MICO</name>
<evidence type="ECO:0000259" key="6">
    <source>
        <dbReference type="PROSITE" id="PS51192"/>
    </source>
</evidence>
<dbReference type="Pfam" id="PF11898">
    <property type="entry name" value="DUF3418"/>
    <property type="match status" value="1"/>
</dbReference>
<dbReference type="Gene3D" id="1.20.120.1080">
    <property type="match status" value="1"/>
</dbReference>
<dbReference type="PROSITE" id="PS51194">
    <property type="entry name" value="HELICASE_CTER"/>
    <property type="match status" value="1"/>
</dbReference>
<dbReference type="InterPro" id="IPR003593">
    <property type="entry name" value="AAA+_ATPase"/>
</dbReference>
<feature type="region of interest" description="Disordered" evidence="5">
    <location>
        <begin position="1"/>
        <end position="65"/>
    </location>
</feature>
<dbReference type="InterPro" id="IPR001650">
    <property type="entry name" value="Helicase_C-like"/>
</dbReference>
<accession>A0ABV7WJH9</accession>
<dbReference type="GO" id="GO:0003724">
    <property type="term" value="F:RNA helicase activity"/>
    <property type="evidence" value="ECO:0007669"/>
    <property type="project" value="UniProtKB-EC"/>
</dbReference>
<evidence type="ECO:0000256" key="5">
    <source>
        <dbReference type="SAM" id="MobiDB-lite"/>
    </source>
</evidence>
<dbReference type="EMBL" id="JBHRWW010000007">
    <property type="protein sequence ID" value="MFC3689047.1"/>
    <property type="molecule type" value="Genomic_DNA"/>
</dbReference>
<dbReference type="Pfam" id="PF21010">
    <property type="entry name" value="HA2_C"/>
    <property type="match status" value="1"/>
</dbReference>
<dbReference type="SMART" id="SM00490">
    <property type="entry name" value="HELICc"/>
    <property type="match status" value="1"/>
</dbReference>
<dbReference type="PANTHER" id="PTHR18934">
    <property type="entry name" value="ATP-DEPENDENT RNA HELICASE"/>
    <property type="match status" value="1"/>
</dbReference>
<evidence type="ECO:0000313" key="8">
    <source>
        <dbReference type="EMBL" id="MFC3689047.1"/>
    </source>
</evidence>
<keyword evidence="9" id="KW-1185">Reference proteome</keyword>
<dbReference type="EC" id="3.6.4.13" evidence="8"/>
<dbReference type="SMART" id="SM00847">
    <property type="entry name" value="HA2"/>
    <property type="match status" value="1"/>
</dbReference>
<evidence type="ECO:0000259" key="7">
    <source>
        <dbReference type="PROSITE" id="PS51194"/>
    </source>
</evidence>
<dbReference type="InterPro" id="IPR024590">
    <property type="entry name" value="HrpA_C"/>
</dbReference>
<dbReference type="NCBIfam" id="TIGR01967">
    <property type="entry name" value="DEAH_box_HrpA"/>
    <property type="match status" value="1"/>
</dbReference>
<dbReference type="SMART" id="SM00487">
    <property type="entry name" value="DEXDc"/>
    <property type="match status" value="1"/>
</dbReference>
<feature type="compositionally biased region" description="Basic and acidic residues" evidence="5">
    <location>
        <begin position="1"/>
        <end position="36"/>
    </location>
</feature>
<dbReference type="SMART" id="SM00382">
    <property type="entry name" value="AAA"/>
    <property type="match status" value="1"/>
</dbReference>
<dbReference type="RefSeq" id="WP_340295065.1">
    <property type="nucleotide sequence ID" value="NZ_JBBEOI010000203.1"/>
</dbReference>
<reference evidence="9" key="1">
    <citation type="journal article" date="2019" name="Int. J. Syst. Evol. Microbiol.">
        <title>The Global Catalogue of Microorganisms (GCM) 10K type strain sequencing project: providing services to taxonomists for standard genome sequencing and annotation.</title>
        <authorList>
            <consortium name="The Broad Institute Genomics Platform"/>
            <consortium name="The Broad Institute Genome Sequencing Center for Infectious Disease"/>
            <person name="Wu L."/>
            <person name="Ma J."/>
        </authorList>
    </citation>
    <scope>NUCLEOTIDE SEQUENCE [LARGE SCALE GENOMIC DNA]</scope>
    <source>
        <strain evidence="9">NCAIM B.02333</strain>
    </source>
</reference>
<feature type="domain" description="Helicase ATP-binding" evidence="6">
    <location>
        <begin position="94"/>
        <end position="257"/>
    </location>
</feature>
<feature type="region of interest" description="Disordered" evidence="5">
    <location>
        <begin position="695"/>
        <end position="714"/>
    </location>
</feature>
<dbReference type="Pfam" id="PF00271">
    <property type="entry name" value="Helicase_C"/>
    <property type="match status" value="1"/>
</dbReference>
<dbReference type="InterPro" id="IPR027417">
    <property type="entry name" value="P-loop_NTPase"/>
</dbReference>
<dbReference type="InterPro" id="IPR011709">
    <property type="entry name" value="DEAD-box_helicase_OB_fold"/>
</dbReference>
<dbReference type="InterPro" id="IPR011545">
    <property type="entry name" value="DEAD/DEAH_box_helicase_dom"/>
</dbReference>
<evidence type="ECO:0000256" key="1">
    <source>
        <dbReference type="ARBA" id="ARBA00022741"/>
    </source>
</evidence>
<dbReference type="InterPro" id="IPR007502">
    <property type="entry name" value="Helicase-assoc_dom"/>
</dbReference>
<feature type="compositionally biased region" description="Low complexity" evidence="5">
    <location>
        <begin position="704"/>
        <end position="713"/>
    </location>
</feature>
<dbReference type="SUPFAM" id="SSF52540">
    <property type="entry name" value="P-loop containing nucleoside triphosphate hydrolases"/>
    <property type="match status" value="1"/>
</dbReference>
<dbReference type="CDD" id="cd18791">
    <property type="entry name" value="SF2_C_RHA"/>
    <property type="match status" value="1"/>
</dbReference>
<evidence type="ECO:0000256" key="2">
    <source>
        <dbReference type="ARBA" id="ARBA00022801"/>
    </source>
</evidence>
<dbReference type="PROSITE" id="PS51192">
    <property type="entry name" value="HELICASE_ATP_BIND_1"/>
    <property type="match status" value="1"/>
</dbReference>